<dbReference type="STRING" id="1642818.AWE51_06435"/>
<dbReference type="OrthoDB" id="4518480at2"/>
<accession>A0A163AJ83</accession>
<dbReference type="SUPFAM" id="SSF51197">
    <property type="entry name" value="Clavaminate synthase-like"/>
    <property type="match status" value="1"/>
</dbReference>
<evidence type="ECO:0000313" key="2">
    <source>
        <dbReference type="Proteomes" id="UP000076715"/>
    </source>
</evidence>
<name>A0A163AJ83_9FLAO</name>
<dbReference type="RefSeq" id="WP_066314222.1">
    <property type="nucleotide sequence ID" value="NZ_CANLSS010000013.1"/>
</dbReference>
<gene>
    <name evidence="1" type="ORF">AWE51_06435</name>
</gene>
<organism evidence="1 2">
    <name type="scientific">Aquimarina aggregata</name>
    <dbReference type="NCBI Taxonomy" id="1642818"/>
    <lineage>
        <taxon>Bacteria</taxon>
        <taxon>Pseudomonadati</taxon>
        <taxon>Bacteroidota</taxon>
        <taxon>Flavobacteriia</taxon>
        <taxon>Flavobacteriales</taxon>
        <taxon>Flavobacteriaceae</taxon>
        <taxon>Aquimarina</taxon>
    </lineage>
</organism>
<protein>
    <recommendedName>
        <fullName evidence="3">JmjC domain-containing protein</fullName>
    </recommendedName>
</protein>
<evidence type="ECO:0000313" key="1">
    <source>
        <dbReference type="EMBL" id="KZS40580.1"/>
    </source>
</evidence>
<reference evidence="1 2" key="1">
    <citation type="submission" date="2016-01" db="EMBL/GenBank/DDBJ databases">
        <title>The draft genome sequence of Aquimarina sp. RZW4-3-2.</title>
        <authorList>
            <person name="Wang Y."/>
        </authorList>
    </citation>
    <scope>NUCLEOTIDE SEQUENCE [LARGE SCALE GENOMIC DNA]</scope>
    <source>
        <strain evidence="1 2">RZW4-3-2</strain>
    </source>
</reference>
<keyword evidence="2" id="KW-1185">Reference proteome</keyword>
<comment type="caution">
    <text evidence="1">The sequence shown here is derived from an EMBL/GenBank/DDBJ whole genome shotgun (WGS) entry which is preliminary data.</text>
</comment>
<evidence type="ECO:0008006" key="3">
    <source>
        <dbReference type="Google" id="ProtNLM"/>
    </source>
</evidence>
<sequence>MDTLIEKEIKFNENWWDDFCLKNENFTKTSVIENALSDIDVKKLSIEVLNILKNMFEYNVNVEGFRFYLGDEEQNENYIKKNIFNNPPLENEDILAYSERVFKGEKFAIIMNFTEKYSNEMAKIIREKIDPLIQKKGYPLLGLDGTIFIGNYEYTPLGIHQDRRGENVIHFHLGPGDKIMYNWEDDVYAKYADSKPNNPNIEPLLQHAQKYQFKTGDVYYMPWNKWHVGYSGELSSAITLWFNNPTKQTYTEEMFKSFTLQYINEDDSILSLDSDTSNVKPLLAVENIQKDNTLFDVLNYVSEEYRLAILSNGGWSGLPTTLSLEKVFDLEEDYIMLKDKKISTPNFFKIYFTKYEDELTFFARGYKMEIKYHPELENIIKKLNTHEVCSVDSLIKDLSKDWPIEASLYFLALLYDKKAIEIIE</sequence>
<proteinExistence type="predicted"/>
<dbReference type="AlphaFoldDB" id="A0A163AJ83"/>
<dbReference type="Proteomes" id="UP000076715">
    <property type="component" value="Unassembled WGS sequence"/>
</dbReference>
<dbReference type="EMBL" id="LQRT01000013">
    <property type="protein sequence ID" value="KZS40580.1"/>
    <property type="molecule type" value="Genomic_DNA"/>
</dbReference>